<dbReference type="SUPFAM" id="SSF56112">
    <property type="entry name" value="Protein kinase-like (PK-like)"/>
    <property type="match status" value="1"/>
</dbReference>
<dbReference type="CDD" id="cd05171">
    <property type="entry name" value="PIKKc_ATM"/>
    <property type="match status" value="1"/>
</dbReference>
<dbReference type="GeneID" id="8197610"/>
<keyword evidence="25" id="KW-1185">Reference proteome</keyword>
<keyword evidence="7" id="KW-0723">Serine/threonine-protein kinase</keyword>
<evidence type="ECO:0000256" key="11">
    <source>
        <dbReference type="ARBA" id="ARBA00022777"/>
    </source>
</evidence>
<dbReference type="SMART" id="SM01342">
    <property type="entry name" value="TAN"/>
    <property type="match status" value="1"/>
</dbReference>
<dbReference type="InterPro" id="IPR038980">
    <property type="entry name" value="ATM_plant"/>
</dbReference>
<keyword evidence="14" id="KW-0539">Nucleus</keyword>
<evidence type="ECO:0000256" key="13">
    <source>
        <dbReference type="ARBA" id="ARBA00022895"/>
    </source>
</evidence>
<sequence>MPTIDYKALSILLRSTKIKDRNEALDQLDQIDSSWSYNTDKSQVSGILLVIDSICAAIDIEKTLYLKSLLVNNANRTVDTRLERSSNSIRRILSALFKLSNVLPKIKTKHYQSFLGGIMDCSLSQLDSGDSIIVLPVALNSFKSLAFLLELYPFRNHLNVEFLDSVLSFILKCLHLLDSTKLEASRTALNERLIRELLVSLCLLINPEDSSNLSIFTNNDHIFSIINSVHFYYSNYFVHTRRASYTIVLIFQIINKLLTNTSIVNIKYCHQLYKLGVSYLNHTEYFNIDSLKDQLVIFLNLIPDFIDLSHFPKLIGDDWNFRSHDLNELNLPDSSLSLFASAENSEPVDPITNSNSGELTQLVIRLLRLLGENTEFQLNVQNIGLFLFPSEQLNWFALNHIYLDSSSSPKGWLLASGVVEILNRMYRSNDSVSQSISRSNILHPPARKRRKTSQPDTLENILHAAETVEELLLSMITSNETSTILLGLQLCSFHLEKNVNYPESMHDSRRTVSGMSILPPLLRVLEIQIPSLSFWSLLCIRSLLSHERRCEDPGDTFTDRNTVYQLVKYSLESLKEVSTVRISSLVLSELIYLSSKTSMNQKFIDTWSFDENIIALFEGMIDISEFNGPSIVSKESLFFWLQVSELESKLIKSLKSSSRTRLTLKIQLWLFSKWNTFSWSIQEEDYPLLVDFISWLATPIAISIISSPITVRNRTFAAYMDLKVAYAPLTSFILNQTVSQKAASQTFEYTTSQLSQNLEQIDLLFTSLFKKIDDMRSSSENYSFELCLLLRLRERIEGNSNTVNYLSSIEYKVNDILSKQLAKIETEREEFFFELFKLVNQGCINNDSIHFIVQKVDVDDLLADCINYLNSPSRNSTPEVLNEELNLDHSFGEDDFDDLPHKDLASKVRWDVVQLKETPENRMINFFLQALTFDDSFHKILMILQELTSKESLLIGCSCVVAVLEKESRFVRDLSPPALSKFVRLFAGKLLTNYSTERLESTIVTGCKLLRSLSEVWLGGSLEQDCTDICNFFIRLQQTHLISTEMALIEVGNLYLHLAELGLDAASSGNGYGVVRFLELFTSYDNNFFKISISNGLRSLLTKLPYRDQQDYYEKLEKVFGTPQETVEKSATFCLFLTSLSLSSDDILAQVLHSLLGLSSFAHVKCYLPSSFKLISNLGNESSIKHLFSKINLKMFKLWVEKGISFKKVPFDLLGFKSFNEFLRTNRKEVAAVYLSKDRIQDLTELINTSGTCIPDIVGESFPLSIALSFTSGGVRDEIFSTLRKLLGNDKRLTEEIKLHLVFVIWQVLKFTDFSDLSRIGDMLGKPNHVFLTISTGLRILPDPVISSKTSLHFFKAIIEKYYQTQDLFWTGPVIFFLLRRCLVQIELTDNIIKKKHFIQKIMFLVLIAPASFGFKHIIELLISLSPLLVVKETHEQVSLLIVEVLKESSSAAVSLIPIAYALLWKSQHRHPSDYWVQYLTQLTEEESELTIKANVYERCLNVLKDQPFKLDASFLEELLLFSETFEQKPLKNAIVLLVSLMMDFTNQTSFALDIEVLDNQLISMLTGINDTDIYSNAFNLWRARILGHYYLTTGQIATMSSIELDSKLLEDTSNIFPKATDRFDLLVAELLQNSDPASNLEKSHYESVIGALLLTTNFDSKHLRSMLNFDTLKKSKEYILPLHYHTCLLASSEVETYGKSFFKKKISEFHISAVSNSSLVSGQWISDVCMAIINEISDSIPVIKLFAILVHNSPHIVSKIFLPLVLFYVATSKEAIHHMHVIIDQFFQIKKETLSSDSINLILELILLIRVGFYKKIKAMEKLYRGMNFPVIIKLAQYARKPKISLVLFEDYHTNMSPAEFSLGNHSPFLRILYHDVDEADILRGLPVKTNIDYAVDMLSQSTEDRWKNMVFDIANFDVSFIRKSKTGQTNRLAHTMLSDGMTSLSKLTGEYLSESKQDSVAGTQILEDQYCWSWRLSQWDVPVPQELDTIDKSIFKLLKEINERPNELRLICEDSLRKCLVDKPKFIRKTIFKKQNLKSWFNCLAVIRSIEELDRLNDSNLAKELNHYSSNTKWLDNADVEQSDHLLLGRKTALELLVGSKRLSTTNLKLSMLAELARYFNLAKKEGEIQKSVFASTFMDSISRDFPNEADSSVITFVKDISKFYLAASFWQLQQSSFSVTALKEIIDNQKVLPHISSFSFKLLEKPRPLLQSILIEWMSVSRQDTAASIMKDMVTPMLQTSLDDVEPIDRAQIYHVIANFCDKQLLTKSIDESISKMEKYYKQQKKELNDLSEFVHNKGNDKEERKEATRVYKRIEKQFKANYKEYEAISKSRRRYIETSIMFYLKTISVHDCYDNTDVDRFCGLWLEHSSDDKLNKVIHRKLMDVPLYKFITWINQLMSRLLDEDSNFQRNLKTLILELSYMHPFHTLYMLKSLRLNDFSNDLSVTSRNEAANKVWEKLQLRDTGFNHRILSKLDEFCDKAVALAGLKLGKVTEISLRSITNGRWWTSTLPQLDVTPPTCTIPIKKDGQYRVSEMVTISSVEEVIKVARSGISLPKIMNIKLSNGKSHKILLKGGTDDLRQDAIMEQVFAKVNSLFARDKNTRKRNLNIRTYKVVPLGPQSGIIEFVDNSIALNDILRKLHSQSDTLSFEEARLKMKEVQDQSNEERLIVYQEICKNVHPVLRNFFFSTFLNPETWFSTRMNYTHGISSTSITGHVLGLGDRHNNNILLDLFSGDPIHIDLGVAFDQGKLLPLPETVPFRLTRDIVDGFGITGVQGCFQTSAEHCFQVLREHSENIKSILDVLRYDPLYSWSVSPIRRHRIQEMENIEAAVKAQRDGSEAQIAIEGVLRKLFADGLSTEAVVRELIQEATDPANLSLLYLGWCPFY</sequence>
<evidence type="ECO:0000259" key="22">
    <source>
        <dbReference type="PROSITE" id="PS51189"/>
    </source>
</evidence>
<dbReference type="PROSITE" id="PS00915">
    <property type="entry name" value="PI3_4_KINASE_1"/>
    <property type="match status" value="1"/>
</dbReference>
<feature type="domain" description="FATC" evidence="23">
    <location>
        <begin position="2858"/>
        <end position="2890"/>
    </location>
</feature>
<dbReference type="Gene3D" id="1.10.1070.11">
    <property type="entry name" value="Phosphatidylinositol 3-/4-kinase, catalytic domain"/>
    <property type="match status" value="1"/>
</dbReference>
<comment type="catalytic activity">
    <reaction evidence="20">
        <text>L-seryl-[protein] + ATP = O-phospho-L-seryl-[protein] + ADP + H(+)</text>
        <dbReference type="Rhea" id="RHEA:17989"/>
        <dbReference type="Rhea" id="RHEA-COMP:9863"/>
        <dbReference type="Rhea" id="RHEA-COMP:11604"/>
        <dbReference type="ChEBI" id="CHEBI:15378"/>
        <dbReference type="ChEBI" id="CHEBI:29999"/>
        <dbReference type="ChEBI" id="CHEBI:30616"/>
        <dbReference type="ChEBI" id="CHEBI:83421"/>
        <dbReference type="ChEBI" id="CHEBI:456216"/>
        <dbReference type="EC" id="2.7.11.1"/>
    </reaction>
</comment>
<dbReference type="PANTHER" id="PTHR37079">
    <property type="entry name" value="SERINE/THREONINE-PROTEIN KINASE ATM"/>
    <property type="match status" value="1"/>
</dbReference>
<dbReference type="GO" id="GO:0004674">
    <property type="term" value="F:protein serine/threonine kinase activity"/>
    <property type="evidence" value="ECO:0007669"/>
    <property type="project" value="UniProtKB-KW"/>
</dbReference>
<evidence type="ECO:0000256" key="16">
    <source>
        <dbReference type="ARBA" id="ARBA00030222"/>
    </source>
</evidence>
<dbReference type="Pfam" id="PF00454">
    <property type="entry name" value="PI3_PI4_kinase"/>
    <property type="match status" value="1"/>
</dbReference>
<keyword evidence="11 24" id="KW-0418">Kinase</keyword>
<evidence type="ECO:0000256" key="18">
    <source>
        <dbReference type="ARBA" id="ARBA00032467"/>
    </source>
</evidence>
<evidence type="ECO:0000259" key="21">
    <source>
        <dbReference type="PROSITE" id="PS50290"/>
    </source>
</evidence>
<dbReference type="KEGG" id="ppa:PAS_chr1-3_0143"/>
<dbReference type="InterPro" id="IPR018936">
    <property type="entry name" value="PI3/4_kinase_CS"/>
</dbReference>
<dbReference type="eggNOG" id="KOG0892">
    <property type="taxonomic scope" value="Eukaryota"/>
</dbReference>
<evidence type="ECO:0000256" key="2">
    <source>
        <dbReference type="ARBA" id="ARBA00004574"/>
    </source>
</evidence>
<dbReference type="GO" id="GO:0005524">
    <property type="term" value="F:ATP binding"/>
    <property type="evidence" value="ECO:0007669"/>
    <property type="project" value="UniProtKB-KW"/>
</dbReference>
<keyword evidence="8" id="KW-0808">Transferase</keyword>
<reference evidence="24 25" key="1">
    <citation type="journal article" date="2009" name="Nat. Biotechnol.">
        <title>Genome sequence of the recombinant protein production host Pichia pastoris.</title>
        <authorList>
            <person name="De Schutter K."/>
            <person name="Lin Y.C."/>
            <person name="Tiels P."/>
            <person name="Van Hecke A."/>
            <person name="Glinka S."/>
            <person name="Weber-Lehmann J."/>
            <person name="Rouze P."/>
            <person name="Van de Peer Y."/>
            <person name="Callewaert N."/>
        </authorList>
    </citation>
    <scope>NUCLEOTIDE SEQUENCE [LARGE SCALE GENOMIC DNA]</scope>
    <source>
        <strain evidence="25">GS115 / ATCC 20864</strain>
    </source>
</reference>
<comment type="similarity">
    <text evidence="3">Belongs to the PI3/PI4-kinase family. ATM subfamily.</text>
</comment>
<dbReference type="STRING" id="644223.C4QVC9"/>
<evidence type="ECO:0000256" key="14">
    <source>
        <dbReference type="ARBA" id="ARBA00023242"/>
    </source>
</evidence>
<dbReference type="SMART" id="SM01343">
    <property type="entry name" value="FATC"/>
    <property type="match status" value="1"/>
</dbReference>
<dbReference type="InterPro" id="IPR021668">
    <property type="entry name" value="TAN"/>
</dbReference>
<evidence type="ECO:0000256" key="20">
    <source>
        <dbReference type="ARBA" id="ARBA00048679"/>
    </source>
</evidence>
<dbReference type="EMBL" id="FN392319">
    <property type="protein sequence ID" value="CAY67202.1"/>
    <property type="molecule type" value="Genomic_DNA"/>
</dbReference>
<evidence type="ECO:0000256" key="3">
    <source>
        <dbReference type="ARBA" id="ARBA00010769"/>
    </source>
</evidence>
<evidence type="ECO:0000256" key="7">
    <source>
        <dbReference type="ARBA" id="ARBA00022527"/>
    </source>
</evidence>
<organism evidence="24 25">
    <name type="scientific">Komagataella phaffii (strain GS115 / ATCC 20864)</name>
    <name type="common">Yeast</name>
    <name type="synonym">Pichia pastoris</name>
    <dbReference type="NCBI Taxonomy" id="644223"/>
    <lineage>
        <taxon>Eukaryota</taxon>
        <taxon>Fungi</taxon>
        <taxon>Dikarya</taxon>
        <taxon>Ascomycota</taxon>
        <taxon>Saccharomycotina</taxon>
        <taxon>Pichiomycetes</taxon>
        <taxon>Pichiales</taxon>
        <taxon>Pichiaceae</taxon>
        <taxon>Komagataella</taxon>
    </lineage>
</organism>
<evidence type="ECO:0000256" key="15">
    <source>
        <dbReference type="ARBA" id="ARBA00030020"/>
    </source>
</evidence>
<evidence type="ECO:0000256" key="1">
    <source>
        <dbReference type="ARBA" id="ARBA00004123"/>
    </source>
</evidence>
<evidence type="ECO:0000256" key="5">
    <source>
        <dbReference type="ARBA" id="ARBA00014619"/>
    </source>
</evidence>
<evidence type="ECO:0000256" key="12">
    <source>
        <dbReference type="ARBA" id="ARBA00022840"/>
    </source>
</evidence>
<evidence type="ECO:0000256" key="6">
    <source>
        <dbReference type="ARBA" id="ARBA00020288"/>
    </source>
</evidence>
<dbReference type="Pfam" id="PF11640">
    <property type="entry name" value="TAN"/>
    <property type="match status" value="1"/>
</dbReference>
<dbReference type="HOGENOM" id="CLU_000178_8_1_1"/>
<dbReference type="InterPro" id="IPR044107">
    <property type="entry name" value="PIKKc_ATM"/>
</dbReference>
<evidence type="ECO:0000256" key="8">
    <source>
        <dbReference type="ARBA" id="ARBA00022679"/>
    </source>
</evidence>
<dbReference type="InParanoid" id="C4QVC9"/>
<keyword evidence="13" id="KW-0158">Chromosome</keyword>
<dbReference type="InterPro" id="IPR003152">
    <property type="entry name" value="FATC_dom"/>
</dbReference>
<dbReference type="PROSITE" id="PS51189">
    <property type="entry name" value="FAT"/>
    <property type="match status" value="1"/>
</dbReference>
<dbReference type="InterPro" id="IPR036940">
    <property type="entry name" value="PI3/4_kinase_cat_sf"/>
</dbReference>
<dbReference type="PANTHER" id="PTHR37079:SF4">
    <property type="entry name" value="SERINE_THREONINE-PROTEIN KINASE ATM"/>
    <property type="match status" value="1"/>
</dbReference>
<dbReference type="InterPro" id="IPR014009">
    <property type="entry name" value="PIK_FAT"/>
</dbReference>
<keyword evidence="10" id="KW-0227">DNA damage</keyword>
<dbReference type="RefSeq" id="XP_002489483.1">
    <property type="nucleotide sequence ID" value="XM_002489438.1"/>
</dbReference>
<dbReference type="PROSITE" id="PS51190">
    <property type="entry name" value="FATC"/>
    <property type="match status" value="1"/>
</dbReference>
<dbReference type="GO" id="GO:0005634">
    <property type="term" value="C:nucleus"/>
    <property type="evidence" value="ECO:0007669"/>
    <property type="project" value="UniProtKB-SubCell"/>
</dbReference>
<accession>C4QVC9</accession>
<dbReference type="EC" id="2.7.11.1" evidence="4"/>
<evidence type="ECO:0000256" key="17">
    <source>
        <dbReference type="ARBA" id="ARBA00031460"/>
    </source>
</evidence>
<evidence type="ECO:0000256" key="9">
    <source>
        <dbReference type="ARBA" id="ARBA00022741"/>
    </source>
</evidence>
<protein>
    <recommendedName>
        <fullName evidence="5">Serine/threonine-protein kinase TEL1</fullName>
        <ecNumber evidence="4">2.7.11.1</ecNumber>
    </recommendedName>
    <alternativeName>
        <fullName evidence="15">ATM homolog</fullName>
    </alternativeName>
    <alternativeName>
        <fullName evidence="17 18">DNA-damage checkpoint kinase TEL1</fullName>
    </alternativeName>
    <alternativeName>
        <fullName evidence="6">Serine/threonine-protein kinase tel1</fullName>
    </alternativeName>
    <alternativeName>
        <fullName evidence="16">Telomere length regulation protein 1</fullName>
    </alternativeName>
</protein>
<dbReference type="GO" id="GO:0035556">
    <property type="term" value="P:intracellular signal transduction"/>
    <property type="evidence" value="ECO:0007669"/>
    <property type="project" value="UniProtKB-ARBA"/>
</dbReference>
<dbReference type="Gene3D" id="3.30.1010.10">
    <property type="entry name" value="Phosphatidylinositol 3-kinase Catalytic Subunit, Chain A, domain 4"/>
    <property type="match status" value="1"/>
</dbReference>
<proteinExistence type="inferred from homology"/>
<evidence type="ECO:0000256" key="10">
    <source>
        <dbReference type="ARBA" id="ARBA00022763"/>
    </source>
</evidence>
<dbReference type="SMART" id="SM00146">
    <property type="entry name" value="PI3Kc"/>
    <property type="match status" value="1"/>
</dbReference>
<gene>
    <name evidence="24" type="ordered locus">PAS_chr1-3_0143</name>
</gene>
<dbReference type="GO" id="GO:0006281">
    <property type="term" value="P:DNA repair"/>
    <property type="evidence" value="ECO:0007669"/>
    <property type="project" value="InterPro"/>
</dbReference>
<feature type="domain" description="FAT" evidence="22">
    <location>
        <begin position="1832"/>
        <end position="2441"/>
    </location>
</feature>
<dbReference type="OMA" id="IYMGWSP"/>
<evidence type="ECO:0000313" key="24">
    <source>
        <dbReference type="EMBL" id="CAY67202.1"/>
    </source>
</evidence>
<keyword evidence="13" id="KW-0779">Telomere</keyword>
<dbReference type="InterPro" id="IPR011009">
    <property type="entry name" value="Kinase-like_dom_sf"/>
</dbReference>
<evidence type="ECO:0000256" key="19">
    <source>
        <dbReference type="ARBA" id="ARBA00047899"/>
    </source>
</evidence>
<comment type="subcellular location">
    <subcellularLocation>
        <location evidence="2">Chromosome</location>
        <location evidence="2">Telomere</location>
    </subcellularLocation>
    <subcellularLocation>
        <location evidence="1">Nucleus</location>
    </subcellularLocation>
</comment>
<feature type="domain" description="PI3K/PI4K catalytic" evidence="21">
    <location>
        <begin position="2545"/>
        <end position="2856"/>
    </location>
</feature>
<dbReference type="FunCoup" id="C4QVC9">
    <property type="interactions" value="97"/>
</dbReference>
<keyword evidence="9" id="KW-0547">Nucleotide-binding</keyword>
<evidence type="ECO:0000313" key="25">
    <source>
        <dbReference type="Proteomes" id="UP000000314"/>
    </source>
</evidence>
<evidence type="ECO:0000256" key="4">
    <source>
        <dbReference type="ARBA" id="ARBA00012513"/>
    </source>
</evidence>
<name>C4QVC9_KOMPG</name>
<dbReference type="Proteomes" id="UP000000314">
    <property type="component" value="Chromosome 1"/>
</dbReference>
<evidence type="ECO:0000259" key="23">
    <source>
        <dbReference type="PROSITE" id="PS51190"/>
    </source>
</evidence>
<dbReference type="InterPro" id="IPR000403">
    <property type="entry name" value="PI3/4_kinase_cat_dom"/>
</dbReference>
<dbReference type="Pfam" id="PF02260">
    <property type="entry name" value="FATC"/>
    <property type="match status" value="1"/>
</dbReference>
<dbReference type="GO" id="GO:0000781">
    <property type="term" value="C:chromosome, telomeric region"/>
    <property type="evidence" value="ECO:0007669"/>
    <property type="project" value="UniProtKB-SubCell"/>
</dbReference>
<keyword evidence="12" id="KW-0067">ATP-binding</keyword>
<dbReference type="OrthoDB" id="381190at2759"/>
<dbReference type="PROSITE" id="PS50290">
    <property type="entry name" value="PI3_4_KINASE_3"/>
    <property type="match status" value="1"/>
</dbReference>
<comment type="catalytic activity">
    <reaction evidence="19">
        <text>L-threonyl-[protein] + ATP = O-phospho-L-threonyl-[protein] + ADP + H(+)</text>
        <dbReference type="Rhea" id="RHEA:46608"/>
        <dbReference type="Rhea" id="RHEA-COMP:11060"/>
        <dbReference type="Rhea" id="RHEA-COMP:11605"/>
        <dbReference type="ChEBI" id="CHEBI:15378"/>
        <dbReference type="ChEBI" id="CHEBI:30013"/>
        <dbReference type="ChEBI" id="CHEBI:30616"/>
        <dbReference type="ChEBI" id="CHEBI:61977"/>
        <dbReference type="ChEBI" id="CHEBI:456216"/>
        <dbReference type="EC" id="2.7.11.1"/>
    </reaction>
</comment>